<evidence type="ECO:0000313" key="3">
    <source>
        <dbReference type="Proteomes" id="UP000018144"/>
    </source>
</evidence>
<feature type="region of interest" description="Disordered" evidence="1">
    <location>
        <begin position="141"/>
        <end position="160"/>
    </location>
</feature>
<feature type="compositionally biased region" description="Basic and acidic residues" evidence="1">
    <location>
        <begin position="58"/>
        <end position="70"/>
    </location>
</feature>
<dbReference type="Proteomes" id="UP000018144">
    <property type="component" value="Unassembled WGS sequence"/>
</dbReference>
<accession>U4KV34</accession>
<reference evidence="2 3" key="1">
    <citation type="journal article" date="2013" name="PLoS Genet.">
        <title>The genome and development-dependent transcriptomes of Pyronema confluens: a window into fungal evolution.</title>
        <authorList>
            <person name="Traeger S."/>
            <person name="Altegoer F."/>
            <person name="Freitag M."/>
            <person name="Gabaldon T."/>
            <person name="Kempken F."/>
            <person name="Kumar A."/>
            <person name="Marcet-Houben M."/>
            <person name="Poggeler S."/>
            <person name="Stajich J.E."/>
            <person name="Nowrousian M."/>
        </authorList>
    </citation>
    <scope>NUCLEOTIDE SEQUENCE [LARGE SCALE GENOMIC DNA]</scope>
    <source>
        <strain evidence="3">CBS 100304</strain>
        <tissue evidence="2">Vegetative mycelium</tissue>
    </source>
</reference>
<gene>
    <name evidence="2" type="ORF">PCON_03380</name>
</gene>
<dbReference type="OrthoDB" id="10474870at2759"/>
<dbReference type="EMBL" id="HF935215">
    <property type="protein sequence ID" value="CCX04716.1"/>
    <property type="molecule type" value="Genomic_DNA"/>
</dbReference>
<dbReference type="AlphaFoldDB" id="U4KV34"/>
<evidence type="ECO:0000313" key="2">
    <source>
        <dbReference type="EMBL" id="CCX04716.1"/>
    </source>
</evidence>
<organism evidence="2 3">
    <name type="scientific">Pyronema omphalodes (strain CBS 100304)</name>
    <name type="common">Pyronema confluens</name>
    <dbReference type="NCBI Taxonomy" id="1076935"/>
    <lineage>
        <taxon>Eukaryota</taxon>
        <taxon>Fungi</taxon>
        <taxon>Dikarya</taxon>
        <taxon>Ascomycota</taxon>
        <taxon>Pezizomycotina</taxon>
        <taxon>Pezizomycetes</taxon>
        <taxon>Pezizales</taxon>
        <taxon>Pyronemataceae</taxon>
        <taxon>Pyronema</taxon>
    </lineage>
</organism>
<name>U4KV34_PYROM</name>
<keyword evidence="3" id="KW-1185">Reference proteome</keyword>
<sequence length="160" mass="17634">MSSIPKASQLKAHTSRFTEDFEDDSYTPDPYYLEQQGVDTADSKATKAAKTKSFSGSESKDTQGKGKDTSQNDSDSGQNTIITLYRTRDETKVEQSWLRKRTTIYAGSQSGDAKKTKDLWKSAKNKIKMALKLKNAIKVDQGKGVNRGNPEGDSGGRSVR</sequence>
<protein>
    <submittedName>
        <fullName evidence="2">Uncharacterized protein</fullName>
    </submittedName>
</protein>
<feature type="compositionally biased region" description="Polar residues" evidence="1">
    <location>
        <begin position="71"/>
        <end position="82"/>
    </location>
</feature>
<proteinExistence type="predicted"/>
<evidence type="ECO:0000256" key="1">
    <source>
        <dbReference type="SAM" id="MobiDB-lite"/>
    </source>
</evidence>
<feature type="region of interest" description="Disordered" evidence="1">
    <location>
        <begin position="1"/>
        <end position="83"/>
    </location>
</feature>